<dbReference type="RefSeq" id="WP_121678648.1">
    <property type="nucleotide sequence ID" value="NZ_RCVZ01000001.1"/>
</dbReference>
<dbReference type="AlphaFoldDB" id="A0A3L7K4F2"/>
<evidence type="ECO:0000256" key="7">
    <source>
        <dbReference type="ARBA" id="ARBA00022705"/>
    </source>
</evidence>
<keyword evidence="7" id="KW-0235">DNA replication</keyword>
<dbReference type="EC" id="2.7.7.7" evidence="3"/>
<dbReference type="Pfam" id="PF14579">
    <property type="entry name" value="HHH_6"/>
    <property type="match status" value="1"/>
</dbReference>
<comment type="function">
    <text evidence="9">DNA polymerase III is a complex, multichain enzyme responsible for most of the replicative synthesis in bacteria. This DNA polymerase also exhibits 3' to 5' exonuclease activity. The alpha chain is the DNA polymerase.</text>
</comment>
<dbReference type="CDD" id="cd04485">
    <property type="entry name" value="DnaE_OBF"/>
    <property type="match status" value="1"/>
</dbReference>
<keyword evidence="6 12" id="KW-0548">Nucleotidyltransferase</keyword>
<evidence type="ECO:0000313" key="13">
    <source>
        <dbReference type="Proteomes" id="UP000276770"/>
    </source>
</evidence>
<reference evidence="12 13" key="1">
    <citation type="submission" date="2018-10" db="EMBL/GenBank/DDBJ databases">
        <title>Falsibacillus sp. genome draft.</title>
        <authorList>
            <person name="Shi S."/>
        </authorList>
    </citation>
    <scope>NUCLEOTIDE SEQUENCE [LARGE SCALE GENOMIC DNA]</scope>
    <source>
        <strain evidence="12 13">GY 10110</strain>
    </source>
</reference>
<evidence type="ECO:0000256" key="5">
    <source>
        <dbReference type="ARBA" id="ARBA00022679"/>
    </source>
</evidence>
<evidence type="ECO:0000256" key="3">
    <source>
        <dbReference type="ARBA" id="ARBA00012417"/>
    </source>
</evidence>
<dbReference type="GO" id="GO:0006260">
    <property type="term" value="P:DNA replication"/>
    <property type="evidence" value="ECO:0007669"/>
    <property type="project" value="UniProtKB-KW"/>
</dbReference>
<dbReference type="InterPro" id="IPR040982">
    <property type="entry name" value="DNA_pol3_finger"/>
</dbReference>
<sequence>MSFIHLQVSTSYSLLSSTISIEELVQQAKKMHYEALAITDRNVMYGSVPFYKACMNHGIKPIIGLEADVLSEIQPGQSYPLVLLAKNNEGYQNLLKISSVIQTKSEDGIPLKWLKAYSAGLFALTPGNEGEIEYYIAEDEVDKAKEAIQLFKNIFERESFYLSLQQHNKRDVEHSIPQIRCLASELNVPTIITNDVKYLSQADSFAHECLMAIREGKVLADEDRPRLDSNEYYFKTKSQMAELFSDDVEALENTIKVADSCKVNLSFHKRLLPKFPLEGHLDPHAMLKEQCERGLESRGLLHKKIYQDRLHYELGVIRNMEFSDYFLIVWDFMKYAREKGILTGPGRGSSAGSLVAYSLQITDVDPIDHGLIFERFLNPERITMPDIDIDFPDHRRDEVLQYVAAKYGTQHVAQIITFGTLAAKASMRDVAKVFGCNSKELEQISRLLPSKPGLRLTEVYEQNPSFREFIAQTELYKKMFSTAVKLEGLPRHASTHAAGVVISDSPLVQDVPLQSGQGNLSLTQYSMDILEEIGLLKMDFLGLRNLSILERIIQSIQRGTGRKVNLREIPFDDKETYDLLSKGDTTGVFQLESDGMRKVLMKLKPSRFEDIVAVNALYRPGPMENIPLYIDRKHGLKTVDYPHEDLKEILEMTYGVIVYQEQIMQIAYKMAGFSLGEADLLRRAVSKKKKEVLDEQRNHFVKGALTKGYDQKNADQIYDLIVRFSNYGFPRGHAVAYSVIAYQLAYLKTHYPIYFMASLLTSVVGNEDKVAQYIKETKLMGIYVLPPSINKSHFAFSVENGSIRFSLAAIKGVGVAALRAITENRQGKKYQDLFDFCVRVPIKAVNRKTIEALIFSGGFDEFGKDRAVLLASLDAALEHGELLNPDDQDYNLFEDENSFQLVPKYTDVEAMPLLEKLNFERQAIGLYLSDHPVSPYKEVLDHYGTVYINDLSIGEKNVSAGGYITSMKTIRTKKGQVMAFMTVSDQWGDLECVLFPTVYSKNSAVCQQGNIVIIQGKIEDRNEKKQMIVQQVKTIDQVKEELADSMKKLYLKVTPSFQNSRELHKVQSTLRKYHGSTRVIMYYESDDKIIQLGKKDWVNASKGCLEELETLLGKDNVILKQ</sequence>
<evidence type="ECO:0000256" key="1">
    <source>
        <dbReference type="ARBA" id="ARBA00004496"/>
    </source>
</evidence>
<dbReference type="Gene3D" id="2.40.50.140">
    <property type="entry name" value="Nucleic acid-binding proteins"/>
    <property type="match status" value="1"/>
</dbReference>
<accession>A0A3L7K4F2</accession>
<dbReference type="InterPro" id="IPR011708">
    <property type="entry name" value="DNA_pol3_alpha_NTPase_dom"/>
</dbReference>
<comment type="catalytic activity">
    <reaction evidence="10">
        <text>DNA(n) + a 2'-deoxyribonucleoside 5'-triphosphate = DNA(n+1) + diphosphate</text>
        <dbReference type="Rhea" id="RHEA:22508"/>
        <dbReference type="Rhea" id="RHEA-COMP:17339"/>
        <dbReference type="Rhea" id="RHEA-COMP:17340"/>
        <dbReference type="ChEBI" id="CHEBI:33019"/>
        <dbReference type="ChEBI" id="CHEBI:61560"/>
        <dbReference type="ChEBI" id="CHEBI:173112"/>
        <dbReference type="EC" id="2.7.7.7"/>
    </reaction>
</comment>
<dbReference type="Pfam" id="PF07733">
    <property type="entry name" value="DNA_pol3_alpha"/>
    <property type="match status" value="1"/>
</dbReference>
<evidence type="ECO:0000256" key="6">
    <source>
        <dbReference type="ARBA" id="ARBA00022695"/>
    </source>
</evidence>
<keyword evidence="8" id="KW-0239">DNA-directed DNA polymerase</keyword>
<dbReference type="Pfam" id="PF01336">
    <property type="entry name" value="tRNA_anti-codon"/>
    <property type="match status" value="1"/>
</dbReference>
<gene>
    <name evidence="12" type="ORF">D9X91_00765</name>
</gene>
<dbReference type="NCBIfam" id="NF004226">
    <property type="entry name" value="PRK05673.1"/>
    <property type="match status" value="1"/>
</dbReference>
<dbReference type="GO" id="GO:0003676">
    <property type="term" value="F:nucleic acid binding"/>
    <property type="evidence" value="ECO:0007669"/>
    <property type="project" value="InterPro"/>
</dbReference>
<dbReference type="SUPFAM" id="SSF50249">
    <property type="entry name" value="Nucleic acid-binding proteins"/>
    <property type="match status" value="1"/>
</dbReference>
<protein>
    <recommendedName>
        <fullName evidence="4">DNA polymerase III subunit alpha</fullName>
        <ecNumber evidence="3">2.7.7.7</ecNumber>
    </recommendedName>
</protein>
<dbReference type="OrthoDB" id="9803237at2"/>
<dbReference type="Gene3D" id="3.20.20.140">
    <property type="entry name" value="Metal-dependent hydrolases"/>
    <property type="match status" value="1"/>
</dbReference>
<dbReference type="InterPro" id="IPR004365">
    <property type="entry name" value="NA-bd_OB_tRNA"/>
</dbReference>
<dbReference type="Proteomes" id="UP000276770">
    <property type="component" value="Unassembled WGS sequence"/>
</dbReference>
<evidence type="ECO:0000256" key="4">
    <source>
        <dbReference type="ARBA" id="ARBA00019114"/>
    </source>
</evidence>
<evidence type="ECO:0000256" key="10">
    <source>
        <dbReference type="ARBA" id="ARBA00049244"/>
    </source>
</evidence>
<dbReference type="GO" id="GO:0008408">
    <property type="term" value="F:3'-5' exonuclease activity"/>
    <property type="evidence" value="ECO:0007669"/>
    <property type="project" value="InterPro"/>
</dbReference>
<dbReference type="Pfam" id="PF02811">
    <property type="entry name" value="PHP"/>
    <property type="match status" value="1"/>
</dbReference>
<dbReference type="GO" id="GO:0005737">
    <property type="term" value="C:cytoplasm"/>
    <property type="evidence" value="ECO:0007669"/>
    <property type="project" value="UniProtKB-SubCell"/>
</dbReference>
<dbReference type="PANTHER" id="PTHR32294">
    <property type="entry name" value="DNA POLYMERASE III SUBUNIT ALPHA"/>
    <property type="match status" value="1"/>
</dbReference>
<dbReference type="GO" id="GO:0003887">
    <property type="term" value="F:DNA-directed DNA polymerase activity"/>
    <property type="evidence" value="ECO:0007669"/>
    <property type="project" value="UniProtKB-KW"/>
</dbReference>
<dbReference type="Gene3D" id="1.10.10.1600">
    <property type="entry name" value="Bacterial DNA polymerase III alpha subunit, thumb domain"/>
    <property type="match status" value="1"/>
</dbReference>
<dbReference type="InterPro" id="IPR004805">
    <property type="entry name" value="DnaE2/DnaE/PolC"/>
</dbReference>
<comment type="subcellular location">
    <subcellularLocation>
        <location evidence="1">Cytoplasm</location>
    </subcellularLocation>
</comment>
<evidence type="ECO:0000256" key="9">
    <source>
        <dbReference type="ARBA" id="ARBA00025611"/>
    </source>
</evidence>
<keyword evidence="5 12" id="KW-0808">Transferase</keyword>
<dbReference type="NCBIfam" id="TIGR00594">
    <property type="entry name" value="polc"/>
    <property type="match status" value="1"/>
</dbReference>
<dbReference type="InterPro" id="IPR003141">
    <property type="entry name" value="Pol/His_phosphatase_N"/>
</dbReference>
<name>A0A3L7K4F2_9BACI</name>
<dbReference type="Gene3D" id="1.10.150.870">
    <property type="match status" value="1"/>
</dbReference>
<dbReference type="InterPro" id="IPR029460">
    <property type="entry name" value="DNAPol_HHH"/>
</dbReference>
<dbReference type="SUPFAM" id="SSF89550">
    <property type="entry name" value="PHP domain-like"/>
    <property type="match status" value="1"/>
</dbReference>
<dbReference type="InterPro" id="IPR041931">
    <property type="entry name" value="DNA_pol3_alpha_thumb_dom"/>
</dbReference>
<feature type="domain" description="Polymerase/histidinol phosphatase N-terminal" evidence="11">
    <location>
        <begin position="4"/>
        <end position="71"/>
    </location>
</feature>
<comment type="caution">
    <text evidence="12">The sequence shown here is derived from an EMBL/GenBank/DDBJ whole genome shotgun (WGS) entry which is preliminary data.</text>
</comment>
<organism evidence="12 13">
    <name type="scientific">Falsibacillus albus</name>
    <dbReference type="NCBI Taxonomy" id="2478915"/>
    <lineage>
        <taxon>Bacteria</taxon>
        <taxon>Bacillati</taxon>
        <taxon>Bacillota</taxon>
        <taxon>Bacilli</taxon>
        <taxon>Bacillales</taxon>
        <taxon>Bacillaceae</taxon>
        <taxon>Falsibacillus</taxon>
    </lineage>
</organism>
<keyword evidence="13" id="KW-1185">Reference proteome</keyword>
<dbReference type="SMART" id="SM00481">
    <property type="entry name" value="POLIIIAc"/>
    <property type="match status" value="1"/>
</dbReference>
<dbReference type="InterPro" id="IPR004013">
    <property type="entry name" value="PHP_dom"/>
</dbReference>
<dbReference type="InterPro" id="IPR016195">
    <property type="entry name" value="Pol/histidinol_Pase-like"/>
</dbReference>
<evidence type="ECO:0000313" key="12">
    <source>
        <dbReference type="EMBL" id="RLQ97956.1"/>
    </source>
</evidence>
<dbReference type="Pfam" id="PF17657">
    <property type="entry name" value="DNA_pol3_finger"/>
    <property type="match status" value="1"/>
</dbReference>
<evidence type="ECO:0000256" key="8">
    <source>
        <dbReference type="ARBA" id="ARBA00022932"/>
    </source>
</evidence>
<evidence type="ECO:0000256" key="2">
    <source>
        <dbReference type="ARBA" id="ARBA00009496"/>
    </source>
</evidence>
<dbReference type="InterPro" id="IPR012340">
    <property type="entry name" value="NA-bd_OB-fold"/>
</dbReference>
<dbReference type="EMBL" id="RCVZ01000001">
    <property type="protein sequence ID" value="RLQ97956.1"/>
    <property type="molecule type" value="Genomic_DNA"/>
</dbReference>
<comment type="similarity">
    <text evidence="2">Belongs to the DNA polymerase type-C family. DnaE subfamily.</text>
</comment>
<evidence type="ECO:0000259" key="11">
    <source>
        <dbReference type="SMART" id="SM00481"/>
    </source>
</evidence>
<proteinExistence type="inferred from homology"/>
<dbReference type="PANTHER" id="PTHR32294:SF0">
    <property type="entry name" value="DNA POLYMERASE III SUBUNIT ALPHA"/>
    <property type="match status" value="1"/>
</dbReference>